<evidence type="ECO:0000313" key="1">
    <source>
        <dbReference type="EMBL" id="MBB5536033.1"/>
    </source>
</evidence>
<reference evidence="1 2" key="1">
    <citation type="submission" date="2020-08" db="EMBL/GenBank/DDBJ databases">
        <title>Genomic Encyclopedia of Type Strains, Phase IV (KMG-V): Genome sequencing to study the core and pangenomes of soil and plant-associated prokaryotes.</title>
        <authorList>
            <person name="Whitman W."/>
        </authorList>
    </citation>
    <scope>NUCLEOTIDE SEQUENCE [LARGE SCALE GENOMIC DNA]</scope>
    <source>
        <strain evidence="1 2">SEMIA 4084</strain>
    </source>
</reference>
<dbReference type="GO" id="GO:0008797">
    <property type="term" value="F:aspartate ammonia-lyase activity"/>
    <property type="evidence" value="ECO:0007669"/>
    <property type="project" value="UniProtKB-EC"/>
</dbReference>
<dbReference type="SUPFAM" id="SSF48557">
    <property type="entry name" value="L-aspartase-like"/>
    <property type="match status" value="1"/>
</dbReference>
<protein>
    <submittedName>
        <fullName evidence="1">Aspartate ammonia-lyase</fullName>
        <ecNumber evidence="1">4.3.1.1</ecNumber>
    </submittedName>
</protein>
<keyword evidence="1" id="KW-0456">Lyase</keyword>
<dbReference type="AlphaFoldDB" id="A0A7W8UB88"/>
<proteinExistence type="predicted"/>
<organism evidence="1 2">
    <name type="scientific">Rhizobium giardinii</name>
    <dbReference type="NCBI Taxonomy" id="56731"/>
    <lineage>
        <taxon>Bacteria</taxon>
        <taxon>Pseudomonadati</taxon>
        <taxon>Pseudomonadota</taxon>
        <taxon>Alphaproteobacteria</taxon>
        <taxon>Hyphomicrobiales</taxon>
        <taxon>Rhizobiaceae</taxon>
        <taxon>Rhizobium/Agrobacterium group</taxon>
        <taxon>Rhizobium</taxon>
    </lineage>
</organism>
<keyword evidence="2" id="KW-1185">Reference proteome</keyword>
<dbReference type="Proteomes" id="UP000585507">
    <property type="component" value="Unassembled WGS sequence"/>
</dbReference>
<gene>
    <name evidence="1" type="ORF">GGD55_002737</name>
</gene>
<sequence>MVTLKKRCIDGIEVGVDRTLLDQSVVLAMPLASLVGYSKASNLSKKALVEKSNFRDVVEEEKCSD</sequence>
<dbReference type="EC" id="4.3.1.1" evidence="1"/>
<comment type="caution">
    <text evidence="1">The sequence shown here is derived from an EMBL/GenBank/DDBJ whole genome shotgun (WGS) entry which is preliminary data.</text>
</comment>
<dbReference type="InterPro" id="IPR008948">
    <property type="entry name" value="L-Aspartase-like"/>
</dbReference>
<name>A0A7W8UB88_9HYPH</name>
<evidence type="ECO:0000313" key="2">
    <source>
        <dbReference type="Proteomes" id="UP000585507"/>
    </source>
</evidence>
<accession>A0A7W8UB88</accession>
<dbReference type="EMBL" id="JACHBK010000005">
    <property type="protein sequence ID" value="MBB5536033.1"/>
    <property type="molecule type" value="Genomic_DNA"/>
</dbReference>